<accession>A0AA38MN38</accession>
<sequence>MGLTYHRVSSSVENWNRKLGEASLQLAEEDWLGDPLSTILKGLGGRKLGIAITLGSISTERLNFNTNYVIFIRVFEREDNEEDVTKRSISFAIINGCLTTQNTGKFVKFVGLDRKCFAVGVI</sequence>
<name>A0AA38MN38_9CUCU</name>
<dbReference type="Proteomes" id="UP001168821">
    <property type="component" value="Unassembled WGS sequence"/>
</dbReference>
<evidence type="ECO:0000313" key="2">
    <source>
        <dbReference type="Proteomes" id="UP001168821"/>
    </source>
</evidence>
<keyword evidence="2" id="KW-1185">Reference proteome</keyword>
<dbReference type="AlphaFoldDB" id="A0AA38MN38"/>
<organism evidence="1 2">
    <name type="scientific">Zophobas morio</name>
    <dbReference type="NCBI Taxonomy" id="2755281"/>
    <lineage>
        <taxon>Eukaryota</taxon>
        <taxon>Metazoa</taxon>
        <taxon>Ecdysozoa</taxon>
        <taxon>Arthropoda</taxon>
        <taxon>Hexapoda</taxon>
        <taxon>Insecta</taxon>
        <taxon>Pterygota</taxon>
        <taxon>Neoptera</taxon>
        <taxon>Endopterygota</taxon>
        <taxon>Coleoptera</taxon>
        <taxon>Polyphaga</taxon>
        <taxon>Cucujiformia</taxon>
        <taxon>Tenebrionidae</taxon>
        <taxon>Zophobas</taxon>
    </lineage>
</organism>
<reference evidence="1" key="1">
    <citation type="journal article" date="2023" name="G3 (Bethesda)">
        <title>Whole genome assemblies of Zophobas morio and Tenebrio molitor.</title>
        <authorList>
            <person name="Kaur S."/>
            <person name="Stinson S.A."/>
            <person name="diCenzo G.C."/>
        </authorList>
    </citation>
    <scope>NUCLEOTIDE SEQUENCE</scope>
    <source>
        <strain evidence="1">QUZm001</strain>
    </source>
</reference>
<protein>
    <submittedName>
        <fullName evidence="1">Uncharacterized protein</fullName>
    </submittedName>
</protein>
<dbReference type="EMBL" id="JALNTZ010000002">
    <property type="protein sequence ID" value="KAJ3661507.1"/>
    <property type="molecule type" value="Genomic_DNA"/>
</dbReference>
<evidence type="ECO:0000313" key="1">
    <source>
        <dbReference type="EMBL" id="KAJ3661507.1"/>
    </source>
</evidence>
<comment type="caution">
    <text evidence="1">The sequence shown here is derived from an EMBL/GenBank/DDBJ whole genome shotgun (WGS) entry which is preliminary data.</text>
</comment>
<proteinExistence type="predicted"/>
<gene>
    <name evidence="1" type="ORF">Zmor_005902</name>
</gene>